<keyword evidence="2" id="KW-1185">Reference proteome</keyword>
<name>A0A0B0NA05_GOSAR</name>
<proteinExistence type="predicted"/>
<reference evidence="2" key="1">
    <citation type="submission" date="2014-09" db="EMBL/GenBank/DDBJ databases">
        <authorList>
            <person name="Mudge J."/>
            <person name="Ramaraj T."/>
            <person name="Lindquist I.E."/>
            <person name="Bharti A.K."/>
            <person name="Sundararajan A."/>
            <person name="Cameron C.T."/>
            <person name="Woodward J.E."/>
            <person name="May G.D."/>
            <person name="Brubaker C."/>
            <person name="Broadhvest J."/>
            <person name="Wilkins T.A."/>
        </authorList>
    </citation>
    <scope>NUCLEOTIDE SEQUENCE</scope>
    <source>
        <strain evidence="2">cv. AKA8401</strain>
    </source>
</reference>
<dbReference type="AlphaFoldDB" id="A0A0B0NA05"/>
<accession>A0A0B0NA05</accession>
<evidence type="ECO:0000313" key="1">
    <source>
        <dbReference type="EMBL" id="KHG09492.1"/>
    </source>
</evidence>
<sequence length="25" mass="2917">MRPINLVHVVACTYYYTCDLTILNT</sequence>
<evidence type="ECO:0000313" key="2">
    <source>
        <dbReference type="Proteomes" id="UP000032142"/>
    </source>
</evidence>
<dbReference type="Proteomes" id="UP000032142">
    <property type="component" value="Unassembled WGS sequence"/>
</dbReference>
<protein>
    <submittedName>
        <fullName evidence="1">Uncharacterized protein</fullName>
    </submittedName>
</protein>
<organism evidence="1 2">
    <name type="scientific">Gossypium arboreum</name>
    <name type="common">Tree cotton</name>
    <name type="synonym">Gossypium nanking</name>
    <dbReference type="NCBI Taxonomy" id="29729"/>
    <lineage>
        <taxon>Eukaryota</taxon>
        <taxon>Viridiplantae</taxon>
        <taxon>Streptophyta</taxon>
        <taxon>Embryophyta</taxon>
        <taxon>Tracheophyta</taxon>
        <taxon>Spermatophyta</taxon>
        <taxon>Magnoliopsida</taxon>
        <taxon>eudicotyledons</taxon>
        <taxon>Gunneridae</taxon>
        <taxon>Pentapetalae</taxon>
        <taxon>rosids</taxon>
        <taxon>malvids</taxon>
        <taxon>Malvales</taxon>
        <taxon>Malvaceae</taxon>
        <taxon>Malvoideae</taxon>
        <taxon>Gossypium</taxon>
    </lineage>
</organism>
<gene>
    <name evidence="1" type="ORF">F383_09274</name>
</gene>
<dbReference type="EMBL" id="KN391174">
    <property type="protein sequence ID" value="KHG09492.1"/>
    <property type="molecule type" value="Genomic_DNA"/>
</dbReference>